<evidence type="ECO:0000256" key="2">
    <source>
        <dbReference type="SAM" id="SignalP"/>
    </source>
</evidence>
<keyword evidence="2" id="KW-0732">Signal</keyword>
<evidence type="ECO:0000313" key="4">
    <source>
        <dbReference type="Proteomes" id="UP000469670"/>
    </source>
</evidence>
<dbReference type="RefSeq" id="WP_164203579.1">
    <property type="nucleotide sequence ID" value="NZ_JAAGMP010000803.1"/>
</dbReference>
<evidence type="ECO:0000256" key="1">
    <source>
        <dbReference type="SAM" id="MobiDB-lite"/>
    </source>
</evidence>
<dbReference type="AlphaFoldDB" id="A0A7K3RXT6"/>
<accession>A0A7K3RXT6</accession>
<gene>
    <name evidence="3" type="ORF">G3I50_17580</name>
</gene>
<protein>
    <recommendedName>
        <fullName evidence="5">Secreted protein</fullName>
    </recommendedName>
</protein>
<feature type="region of interest" description="Disordered" evidence="1">
    <location>
        <begin position="47"/>
        <end position="66"/>
    </location>
</feature>
<feature type="chain" id="PRO_5029500504" description="Secreted protein" evidence="2">
    <location>
        <begin position="32"/>
        <end position="66"/>
    </location>
</feature>
<dbReference type="EMBL" id="JAAGMP010000803">
    <property type="protein sequence ID" value="NEC20051.1"/>
    <property type="molecule type" value="Genomic_DNA"/>
</dbReference>
<evidence type="ECO:0000313" key="3">
    <source>
        <dbReference type="EMBL" id="NEC20051.1"/>
    </source>
</evidence>
<proteinExistence type="predicted"/>
<organism evidence="3 4">
    <name type="scientific">Streptomyces parvus</name>
    <dbReference type="NCBI Taxonomy" id="66428"/>
    <lineage>
        <taxon>Bacteria</taxon>
        <taxon>Bacillati</taxon>
        <taxon>Actinomycetota</taxon>
        <taxon>Actinomycetes</taxon>
        <taxon>Kitasatosporales</taxon>
        <taxon>Streptomycetaceae</taxon>
        <taxon>Streptomyces</taxon>
    </lineage>
</organism>
<comment type="caution">
    <text evidence="3">The sequence shown here is derived from an EMBL/GenBank/DDBJ whole genome shotgun (WGS) entry which is preliminary data.</text>
</comment>
<feature type="signal peptide" evidence="2">
    <location>
        <begin position="1"/>
        <end position="31"/>
    </location>
</feature>
<evidence type="ECO:0008006" key="5">
    <source>
        <dbReference type="Google" id="ProtNLM"/>
    </source>
</evidence>
<sequence length="66" mass="6836">MKSATFQKVSATTVAVVALVLGPVAAGSAYAGEPGWQTPVPVVGPVVPDLPQEPGWQKVPREPGWQ</sequence>
<dbReference type="Proteomes" id="UP000469670">
    <property type="component" value="Unassembled WGS sequence"/>
</dbReference>
<name>A0A7K3RXT6_9ACTN</name>
<reference evidence="3 4" key="1">
    <citation type="submission" date="2020-01" db="EMBL/GenBank/DDBJ databases">
        <title>Insect and environment-associated Actinomycetes.</title>
        <authorList>
            <person name="Currrie C."/>
            <person name="Chevrette M."/>
            <person name="Carlson C."/>
            <person name="Stubbendieck R."/>
            <person name="Wendt-Pienkowski E."/>
        </authorList>
    </citation>
    <scope>NUCLEOTIDE SEQUENCE [LARGE SCALE GENOMIC DNA]</scope>
    <source>
        <strain evidence="3 4">SID7590</strain>
    </source>
</reference>